<dbReference type="AlphaFoldDB" id="A0A2I0B4W3"/>
<evidence type="ECO:0000313" key="3">
    <source>
        <dbReference type="Proteomes" id="UP000236161"/>
    </source>
</evidence>
<keyword evidence="1" id="KW-0812">Transmembrane</keyword>
<proteinExistence type="predicted"/>
<dbReference type="EMBL" id="KZ451913">
    <property type="protein sequence ID" value="PKA62812.1"/>
    <property type="molecule type" value="Genomic_DNA"/>
</dbReference>
<dbReference type="InterPro" id="IPR018786">
    <property type="entry name" value="Mit_KHE1"/>
</dbReference>
<gene>
    <name evidence="2" type="ORF">AXF42_Ash019395</name>
</gene>
<keyword evidence="1" id="KW-1133">Transmembrane helix</keyword>
<dbReference type="Proteomes" id="UP000236161">
    <property type="component" value="Unassembled WGS sequence"/>
</dbReference>
<dbReference type="PANTHER" id="PTHR28062:SF1">
    <property type="entry name" value="TRANSMEMBRANE PROTEIN"/>
    <property type="match status" value="1"/>
</dbReference>
<dbReference type="GO" id="GO:0005743">
    <property type="term" value="C:mitochondrial inner membrane"/>
    <property type="evidence" value="ECO:0007669"/>
    <property type="project" value="TreeGrafter"/>
</dbReference>
<feature type="transmembrane region" description="Helical" evidence="1">
    <location>
        <begin position="150"/>
        <end position="172"/>
    </location>
</feature>
<dbReference type="OrthoDB" id="5562676at2759"/>
<reference evidence="2 3" key="1">
    <citation type="journal article" date="2017" name="Nature">
        <title>The Apostasia genome and the evolution of orchids.</title>
        <authorList>
            <person name="Zhang G.Q."/>
            <person name="Liu K.W."/>
            <person name="Li Z."/>
            <person name="Lohaus R."/>
            <person name="Hsiao Y.Y."/>
            <person name="Niu S.C."/>
            <person name="Wang J.Y."/>
            <person name="Lin Y.C."/>
            <person name="Xu Q."/>
            <person name="Chen L.J."/>
            <person name="Yoshida K."/>
            <person name="Fujiwara S."/>
            <person name="Wang Z.W."/>
            <person name="Zhang Y.Q."/>
            <person name="Mitsuda N."/>
            <person name="Wang M."/>
            <person name="Liu G.H."/>
            <person name="Pecoraro L."/>
            <person name="Huang H.X."/>
            <person name="Xiao X.J."/>
            <person name="Lin M."/>
            <person name="Wu X.Y."/>
            <person name="Wu W.L."/>
            <person name="Chen Y.Y."/>
            <person name="Chang S.B."/>
            <person name="Sakamoto S."/>
            <person name="Ohme-Takagi M."/>
            <person name="Yagi M."/>
            <person name="Zeng S.J."/>
            <person name="Shen C.Y."/>
            <person name="Yeh C.M."/>
            <person name="Luo Y.B."/>
            <person name="Tsai W.C."/>
            <person name="Van de Peer Y."/>
            <person name="Liu Z.J."/>
        </authorList>
    </citation>
    <scope>NUCLEOTIDE SEQUENCE [LARGE SCALE GENOMIC DNA]</scope>
    <source>
        <strain evidence="3">cv. Shenzhen</strain>
        <tissue evidence="2">Stem</tissue>
    </source>
</reference>
<dbReference type="PANTHER" id="PTHR28062">
    <property type="entry name" value="K+-H+ EXCHANGE-LIKE PROTEIN"/>
    <property type="match status" value="1"/>
</dbReference>
<protein>
    <submittedName>
        <fullName evidence="2">Uncharacterized protein</fullName>
    </submittedName>
</protein>
<name>A0A2I0B4W3_9ASPA</name>
<evidence type="ECO:0000313" key="2">
    <source>
        <dbReference type="EMBL" id="PKA62812.1"/>
    </source>
</evidence>
<sequence length="231" mass="26025">MRARLVVFPIRGRQWCFTRSLDRAASGGELSSTPRGFRDLFKDITSTRRSAPQNAEIVVDFVADKMNRAWATLENAPEGTVRSKLHSLGLWLLSRVKPSELLLKSFSDVTRVDITYPSSFNPRLVRRRVRHIAMRGSVIHKRHFYGSMSLLPLTSILTVLPLPNVPFFWILFRAYSHWKALKGSERLLLLVADSSSSWSLIGTNNKVGVTQDETDSSIAAPGESPWVCSLK</sequence>
<dbReference type="Pfam" id="PF10173">
    <property type="entry name" value="Mit_KHE1"/>
    <property type="match status" value="1"/>
</dbReference>
<organism evidence="2 3">
    <name type="scientific">Apostasia shenzhenica</name>
    <dbReference type="NCBI Taxonomy" id="1088818"/>
    <lineage>
        <taxon>Eukaryota</taxon>
        <taxon>Viridiplantae</taxon>
        <taxon>Streptophyta</taxon>
        <taxon>Embryophyta</taxon>
        <taxon>Tracheophyta</taxon>
        <taxon>Spermatophyta</taxon>
        <taxon>Magnoliopsida</taxon>
        <taxon>Liliopsida</taxon>
        <taxon>Asparagales</taxon>
        <taxon>Orchidaceae</taxon>
        <taxon>Apostasioideae</taxon>
        <taxon>Apostasia</taxon>
    </lineage>
</organism>
<keyword evidence="1" id="KW-0472">Membrane</keyword>
<accession>A0A2I0B4W3</accession>
<dbReference type="STRING" id="1088818.A0A2I0B4W3"/>
<evidence type="ECO:0000256" key="1">
    <source>
        <dbReference type="SAM" id="Phobius"/>
    </source>
</evidence>
<dbReference type="GO" id="GO:0006813">
    <property type="term" value="P:potassium ion transport"/>
    <property type="evidence" value="ECO:0007669"/>
    <property type="project" value="TreeGrafter"/>
</dbReference>
<dbReference type="GO" id="GO:1902600">
    <property type="term" value="P:proton transmembrane transport"/>
    <property type="evidence" value="ECO:0007669"/>
    <property type="project" value="TreeGrafter"/>
</dbReference>
<keyword evidence="3" id="KW-1185">Reference proteome</keyword>